<dbReference type="STRING" id="869212.Turpa_0476"/>
<feature type="region of interest" description="Disordered" evidence="1">
    <location>
        <begin position="113"/>
        <end position="135"/>
    </location>
</feature>
<reference evidence="3 4" key="1">
    <citation type="submission" date="2012-06" db="EMBL/GenBank/DDBJ databases">
        <title>The complete chromosome of genome of Turneriella parva DSM 21527.</title>
        <authorList>
            <consortium name="US DOE Joint Genome Institute (JGI-PGF)"/>
            <person name="Lucas S."/>
            <person name="Han J."/>
            <person name="Lapidus A."/>
            <person name="Bruce D."/>
            <person name="Goodwin L."/>
            <person name="Pitluck S."/>
            <person name="Peters L."/>
            <person name="Kyrpides N."/>
            <person name="Mavromatis K."/>
            <person name="Ivanova N."/>
            <person name="Mikhailova N."/>
            <person name="Chertkov O."/>
            <person name="Detter J.C."/>
            <person name="Tapia R."/>
            <person name="Han C."/>
            <person name="Land M."/>
            <person name="Hauser L."/>
            <person name="Markowitz V."/>
            <person name="Cheng J.-F."/>
            <person name="Hugenholtz P."/>
            <person name="Woyke T."/>
            <person name="Wu D."/>
            <person name="Gronow S."/>
            <person name="Wellnitz S."/>
            <person name="Brambilla E."/>
            <person name="Klenk H.-P."/>
            <person name="Eisen J.A."/>
        </authorList>
    </citation>
    <scope>NUCLEOTIDE SEQUENCE [LARGE SCALE GENOMIC DNA]</scope>
    <source>
        <strain evidence="4">ATCC BAA-1111 / DSM 21527 / NCTC 11395 / H</strain>
    </source>
</reference>
<dbReference type="KEGG" id="tpx:Turpa_0476"/>
<evidence type="ECO:0000313" key="4">
    <source>
        <dbReference type="Proteomes" id="UP000006048"/>
    </source>
</evidence>
<feature type="compositionally biased region" description="Basic and acidic residues" evidence="1">
    <location>
        <begin position="113"/>
        <end position="131"/>
    </location>
</feature>
<feature type="domain" description="SH3b" evidence="2">
    <location>
        <begin position="26"/>
        <end position="98"/>
    </location>
</feature>
<gene>
    <name evidence="3" type="ordered locus">Turpa_0476</name>
</gene>
<dbReference type="RefSeq" id="WP_014801652.1">
    <property type="nucleotide sequence ID" value="NC_018020.1"/>
</dbReference>
<keyword evidence="4" id="KW-1185">Reference proteome</keyword>
<dbReference type="OrthoDB" id="317179at2"/>
<dbReference type="EMBL" id="CP002959">
    <property type="protein sequence ID" value="AFM11132.1"/>
    <property type="molecule type" value="Genomic_DNA"/>
</dbReference>
<accession>I4B1H5</accession>
<protein>
    <submittedName>
        <fullName evidence="3">SH3 type 3 domain protein</fullName>
    </submittedName>
</protein>
<evidence type="ECO:0000259" key="2">
    <source>
        <dbReference type="PROSITE" id="PS51781"/>
    </source>
</evidence>
<dbReference type="AlphaFoldDB" id="I4B1H5"/>
<evidence type="ECO:0000256" key="1">
    <source>
        <dbReference type="SAM" id="MobiDB-lite"/>
    </source>
</evidence>
<sequence length="214" mass="23982">MKFIAASSVFFAVIFSLRAQENLKAGDLVYSTVAVLRVRATPDLNGKQIGKLEKGDSLRILQITGPEVTVDKKKARWVEFDFEGQKGYAFAGFLSTNWPLLVHSAKQWEKAEKKNAASLAERERQAKKLPPDEPQPFGECLSISAFGYPAEYEAGCSEKKIEAIRKLMQQRSLNRNDAVEQYGDAYCRGWLELEVAGYNCSFEGDKVSTFPIQN</sequence>
<name>I4B1H5_TURPD</name>
<dbReference type="PROSITE" id="PS51781">
    <property type="entry name" value="SH3B"/>
    <property type="match status" value="1"/>
</dbReference>
<organism evidence="3 4">
    <name type="scientific">Turneriella parva (strain ATCC BAA-1111 / DSM 21527 / NCTC 11395 / H)</name>
    <name type="common">Leptospira parva</name>
    <dbReference type="NCBI Taxonomy" id="869212"/>
    <lineage>
        <taxon>Bacteria</taxon>
        <taxon>Pseudomonadati</taxon>
        <taxon>Spirochaetota</taxon>
        <taxon>Spirochaetia</taxon>
        <taxon>Leptospirales</taxon>
        <taxon>Leptospiraceae</taxon>
        <taxon>Turneriella</taxon>
    </lineage>
</organism>
<dbReference type="Pfam" id="PF08239">
    <property type="entry name" value="SH3_3"/>
    <property type="match status" value="1"/>
</dbReference>
<evidence type="ECO:0000313" key="3">
    <source>
        <dbReference type="EMBL" id="AFM11132.1"/>
    </source>
</evidence>
<dbReference type="Gene3D" id="2.30.30.40">
    <property type="entry name" value="SH3 Domains"/>
    <property type="match status" value="1"/>
</dbReference>
<dbReference type="InterPro" id="IPR003646">
    <property type="entry name" value="SH3-like_bac-type"/>
</dbReference>
<dbReference type="HOGENOM" id="CLU_1288431_0_0_12"/>
<dbReference type="Proteomes" id="UP000006048">
    <property type="component" value="Chromosome"/>
</dbReference>
<dbReference type="PATRIC" id="fig|869212.3.peg.452"/>
<proteinExistence type="predicted"/>